<evidence type="ECO:0000259" key="8">
    <source>
        <dbReference type="Pfam" id="PF12704"/>
    </source>
</evidence>
<dbReference type="Proteomes" id="UP000657075">
    <property type="component" value="Unassembled WGS sequence"/>
</dbReference>
<evidence type="ECO:0000256" key="3">
    <source>
        <dbReference type="ARBA" id="ARBA00022692"/>
    </source>
</evidence>
<dbReference type="Pfam" id="PF12704">
    <property type="entry name" value="MacB_PCD"/>
    <property type="match status" value="1"/>
</dbReference>
<evidence type="ECO:0000313" key="9">
    <source>
        <dbReference type="EMBL" id="BDR92425.1"/>
    </source>
</evidence>
<dbReference type="InterPro" id="IPR003838">
    <property type="entry name" value="ABC3_permease_C"/>
</dbReference>
<feature type="transmembrane region" description="Helical" evidence="6">
    <location>
        <begin position="21"/>
        <end position="41"/>
    </location>
</feature>
<feature type="domain" description="MacB-like periplasmic core" evidence="8">
    <location>
        <begin position="21"/>
        <end position="238"/>
    </location>
</feature>
<dbReference type="GeneID" id="76207069"/>
<comment type="subcellular location">
    <subcellularLocation>
        <location evidence="1">Cell membrane</location>
        <topology evidence="1">Multi-pass membrane protein</topology>
    </subcellularLocation>
</comment>
<evidence type="ECO:0000256" key="4">
    <source>
        <dbReference type="ARBA" id="ARBA00022989"/>
    </source>
</evidence>
<dbReference type="AlphaFoldDB" id="A0A830E8W3"/>
<dbReference type="PANTHER" id="PTHR43738:SF2">
    <property type="entry name" value="ABC TRANSPORTER PERMEASE"/>
    <property type="match status" value="1"/>
</dbReference>
<evidence type="ECO:0000256" key="5">
    <source>
        <dbReference type="ARBA" id="ARBA00023136"/>
    </source>
</evidence>
<dbReference type="EMBL" id="BMNM01000003">
    <property type="protein sequence ID" value="GGI75472.1"/>
    <property type="molecule type" value="Genomic_DNA"/>
</dbReference>
<proteinExistence type="predicted"/>
<dbReference type="InterPro" id="IPR051125">
    <property type="entry name" value="ABC-4/HrtB_transporter"/>
</dbReference>
<keyword evidence="5 6" id="KW-0472">Membrane</keyword>
<evidence type="ECO:0000313" key="11">
    <source>
        <dbReference type="Proteomes" id="UP000657075"/>
    </source>
</evidence>
<evidence type="ECO:0000313" key="12">
    <source>
        <dbReference type="Proteomes" id="UP001060771"/>
    </source>
</evidence>
<dbReference type="Pfam" id="PF02687">
    <property type="entry name" value="FtsX"/>
    <property type="match status" value="1"/>
</dbReference>
<gene>
    <name evidence="10" type="ORF">GCM10007112_10340</name>
    <name evidence="9" type="ORF">Vsou_15180</name>
</gene>
<feature type="transmembrane region" description="Helical" evidence="6">
    <location>
        <begin position="381"/>
        <end position="401"/>
    </location>
</feature>
<name>A0A830E8W3_9CREN</name>
<feature type="domain" description="ABC3 transporter permease C-terminal" evidence="7">
    <location>
        <begin position="268"/>
        <end position="408"/>
    </location>
</feature>
<reference evidence="10" key="2">
    <citation type="submission" date="2020-09" db="EMBL/GenBank/DDBJ databases">
        <authorList>
            <person name="Sun Q."/>
            <person name="Ohkuma M."/>
        </authorList>
    </citation>
    <scope>NUCLEOTIDE SEQUENCE</scope>
    <source>
        <strain evidence="10">JCM 11219</strain>
    </source>
</reference>
<reference evidence="10" key="1">
    <citation type="journal article" date="2014" name="Int. J. Syst. Evol. Microbiol.">
        <title>Complete genome sequence of Corynebacterium casei LMG S-19264T (=DSM 44701T), isolated from a smear-ripened cheese.</title>
        <authorList>
            <consortium name="US DOE Joint Genome Institute (JGI-PGF)"/>
            <person name="Walter F."/>
            <person name="Albersmeier A."/>
            <person name="Kalinowski J."/>
            <person name="Ruckert C."/>
        </authorList>
    </citation>
    <scope>NUCLEOTIDE SEQUENCE</scope>
    <source>
        <strain evidence="10">JCM 11219</strain>
    </source>
</reference>
<evidence type="ECO:0000256" key="2">
    <source>
        <dbReference type="ARBA" id="ARBA00022475"/>
    </source>
</evidence>
<dbReference type="RefSeq" id="WP_188602975.1">
    <property type="nucleotide sequence ID" value="NZ_AP026830.1"/>
</dbReference>
<reference evidence="9" key="4">
    <citation type="journal article" date="2023" name="Microbiol. Resour. Announc.">
        <title>Complete Genome Sequence of Vulcanisaeta souniana Strain IC-059, a Hyperthermophilic Archaeon Isolated from Hot Spring Water in Japan.</title>
        <authorList>
            <person name="Kato S."/>
            <person name="Itoh T."/>
            <person name="Wu L."/>
            <person name="Ma J."/>
            <person name="Ohkuma M."/>
        </authorList>
    </citation>
    <scope>NUCLEOTIDE SEQUENCE</scope>
    <source>
        <strain evidence="9">JCM 11219</strain>
    </source>
</reference>
<keyword evidence="12" id="KW-1185">Reference proteome</keyword>
<feature type="transmembrane region" description="Helical" evidence="6">
    <location>
        <begin position="264"/>
        <end position="290"/>
    </location>
</feature>
<keyword evidence="3 6" id="KW-0812">Transmembrane</keyword>
<organism evidence="10 11">
    <name type="scientific">Vulcanisaeta souniana JCM 11219</name>
    <dbReference type="NCBI Taxonomy" id="1293586"/>
    <lineage>
        <taxon>Archaea</taxon>
        <taxon>Thermoproteota</taxon>
        <taxon>Thermoprotei</taxon>
        <taxon>Thermoproteales</taxon>
        <taxon>Thermoproteaceae</taxon>
        <taxon>Vulcanisaeta</taxon>
    </lineage>
</organism>
<keyword evidence="4 6" id="KW-1133">Transmembrane helix</keyword>
<dbReference type="GO" id="GO:0005886">
    <property type="term" value="C:plasma membrane"/>
    <property type="evidence" value="ECO:0007669"/>
    <property type="project" value="UniProtKB-SubCell"/>
</dbReference>
<dbReference type="EMBL" id="AP026830">
    <property type="protein sequence ID" value="BDR92425.1"/>
    <property type="molecule type" value="Genomic_DNA"/>
</dbReference>
<sequence>MRITDYFKLAWSAAWERRGRTIGAIVGIVIAIVALGLAIGMGQGYKTLTTSFFERVFGTNTVFLFPGQNSQLTITSVYEVMNIPHVTNAIPILSTVARANINGHEVTATIIGATEQEIMQLYGVTSLNNAILAGAPVLTPGLAFVGYGVAFTSTGQQIAYPGQVMVITTPGGSELTYTVGAVMQQSGIGVIGLNPNNAIFIDENTFLSQFDPSGLVTGVIVYVDSPSNINYVTNELKALFPMDQVLNLSTVLSSINQFFTVLELFLAFIAGISFVIIGIWMFDTMMINVIQRTREFGIMRAVGFSGRSIPLLLIIEATMIAIIGSVIGVALLMVIVSAFPSPSSFMGTAFGGGAGRATARAATAVSSSSIALPITLTPLDFAAIFILPIAINIIAALVPAIRAMRIPPAQTLRYE</sequence>
<dbReference type="Proteomes" id="UP001060771">
    <property type="component" value="Chromosome"/>
</dbReference>
<evidence type="ECO:0000256" key="1">
    <source>
        <dbReference type="ARBA" id="ARBA00004651"/>
    </source>
</evidence>
<evidence type="ECO:0000259" key="7">
    <source>
        <dbReference type="Pfam" id="PF02687"/>
    </source>
</evidence>
<evidence type="ECO:0000256" key="6">
    <source>
        <dbReference type="SAM" id="Phobius"/>
    </source>
</evidence>
<dbReference type="OrthoDB" id="11469at2157"/>
<feature type="transmembrane region" description="Helical" evidence="6">
    <location>
        <begin position="311"/>
        <end position="339"/>
    </location>
</feature>
<protein>
    <submittedName>
        <fullName evidence="10">Multidrug ABC transporter substrate-binding protein</fullName>
    </submittedName>
</protein>
<dbReference type="InterPro" id="IPR025857">
    <property type="entry name" value="MacB_PCD"/>
</dbReference>
<accession>A0A830E8W3</accession>
<evidence type="ECO:0000313" key="10">
    <source>
        <dbReference type="EMBL" id="GGI75472.1"/>
    </source>
</evidence>
<dbReference type="PANTHER" id="PTHR43738">
    <property type="entry name" value="ABC TRANSPORTER, MEMBRANE PROTEIN"/>
    <property type="match status" value="1"/>
</dbReference>
<keyword evidence="2" id="KW-1003">Cell membrane</keyword>
<reference evidence="12" key="3">
    <citation type="submission" date="2022-09" db="EMBL/GenBank/DDBJ databases">
        <title>Complete genome sequence of Vulcanisaeta souniana.</title>
        <authorList>
            <person name="Kato S."/>
            <person name="Itoh T."/>
            <person name="Ohkuma M."/>
        </authorList>
    </citation>
    <scope>NUCLEOTIDE SEQUENCE [LARGE SCALE GENOMIC DNA]</scope>
    <source>
        <strain evidence="12">JCM 11219</strain>
    </source>
</reference>